<dbReference type="GO" id="GO:0016887">
    <property type="term" value="F:ATP hydrolysis activity"/>
    <property type="evidence" value="ECO:0007669"/>
    <property type="project" value="InterPro"/>
</dbReference>
<accession>A0A250FA70</accession>
<dbReference type="Gene3D" id="3.40.50.300">
    <property type="entry name" value="P-loop containing nucleotide triphosphate hydrolases"/>
    <property type="match status" value="1"/>
</dbReference>
<dbReference type="EMBL" id="CP022384">
    <property type="protein sequence ID" value="ATA80927.1"/>
    <property type="molecule type" value="Genomic_DNA"/>
</dbReference>
<evidence type="ECO:0000256" key="3">
    <source>
        <dbReference type="ARBA" id="ARBA00022840"/>
    </source>
</evidence>
<keyword evidence="6" id="KW-1185">Reference proteome</keyword>
<evidence type="ECO:0000256" key="2">
    <source>
        <dbReference type="ARBA" id="ARBA00022741"/>
    </source>
</evidence>
<dbReference type="InterPro" id="IPR003439">
    <property type="entry name" value="ABC_transporter-like_ATP-bd"/>
</dbReference>
<keyword evidence="2" id="KW-0547">Nucleotide-binding</keyword>
<dbReference type="InterPro" id="IPR027417">
    <property type="entry name" value="P-loop_NTPase"/>
</dbReference>
<dbReference type="Pfam" id="PF00005">
    <property type="entry name" value="ABC_tran"/>
    <property type="match status" value="1"/>
</dbReference>
<dbReference type="PANTHER" id="PTHR42734:SF19">
    <property type="entry name" value="IRON COMPOUNDS ABC TRANSPORTER, ATP-BINDING PROTEIN"/>
    <property type="match status" value="1"/>
</dbReference>
<dbReference type="PANTHER" id="PTHR42734">
    <property type="entry name" value="METAL TRANSPORT SYSTEM ATP-BINDING PROTEIN TM_0124-RELATED"/>
    <property type="match status" value="1"/>
</dbReference>
<dbReference type="SMART" id="SM00382">
    <property type="entry name" value="AAA"/>
    <property type="match status" value="1"/>
</dbReference>
<dbReference type="PROSITE" id="PS50893">
    <property type="entry name" value="ABC_TRANSPORTER_2"/>
    <property type="match status" value="1"/>
</dbReference>
<name>A0A250FA70_9FLAO</name>
<feature type="domain" description="ABC transporter" evidence="4">
    <location>
        <begin position="5"/>
        <end position="237"/>
    </location>
</feature>
<proteinExistence type="predicted"/>
<dbReference type="CDD" id="cd03214">
    <property type="entry name" value="ABC_Iron-Siderophores_B12_Hemin"/>
    <property type="match status" value="1"/>
</dbReference>
<keyword evidence="1" id="KW-0813">Transport</keyword>
<sequence length="252" mass="28049">MGITVRNLSVGYQKPLLTGVHFTLQKGEILCVLGRNGSGKTTLFKTLLGLLPKHAGEILIDDVPLDSQNPKHLAQKIAYIPQARKIDFAFTAFEVVLFGRTPHLPYFGFPTEKDKAIATEMMQQIGIWHLKDKAFSQMSGGEQQLTIIARALTQQPTYIVMDEPTSALDFGNQLKVLQQVKALQSQDIGIILSTHNPDHVFLCDSKVAVVKDHTIAALGTPDEVMTETLLKDLYEVEIKIINQKNRKICFPL</sequence>
<dbReference type="SUPFAM" id="SSF52540">
    <property type="entry name" value="P-loop containing nucleoside triphosphate hydrolases"/>
    <property type="match status" value="1"/>
</dbReference>
<dbReference type="KEGG" id="clk:CGC53_00440"/>
<evidence type="ECO:0000256" key="1">
    <source>
        <dbReference type="ARBA" id="ARBA00022448"/>
    </source>
</evidence>
<organism evidence="5 6">
    <name type="scientific">Capnocytophaga leadbetteri</name>
    <dbReference type="NCBI Taxonomy" id="327575"/>
    <lineage>
        <taxon>Bacteria</taxon>
        <taxon>Pseudomonadati</taxon>
        <taxon>Bacteroidota</taxon>
        <taxon>Flavobacteriia</taxon>
        <taxon>Flavobacteriales</taxon>
        <taxon>Flavobacteriaceae</taxon>
        <taxon>Capnocytophaga</taxon>
    </lineage>
</organism>
<reference evidence="6" key="1">
    <citation type="submission" date="2017-06" db="EMBL/GenBank/DDBJ databases">
        <title>Capnocytophaga spp. assemblies.</title>
        <authorList>
            <person name="Gulvik C.A."/>
        </authorList>
    </citation>
    <scope>NUCLEOTIDE SEQUENCE [LARGE SCALE GENOMIC DNA]</scope>
    <source>
        <strain evidence="6">H6253</strain>
    </source>
</reference>
<dbReference type="RefSeq" id="WP_095912868.1">
    <property type="nucleotide sequence ID" value="NZ_CP022384.1"/>
</dbReference>
<dbReference type="GO" id="GO:0005524">
    <property type="term" value="F:ATP binding"/>
    <property type="evidence" value="ECO:0007669"/>
    <property type="project" value="UniProtKB-KW"/>
</dbReference>
<keyword evidence="3 5" id="KW-0067">ATP-binding</keyword>
<dbReference type="Proteomes" id="UP000217276">
    <property type="component" value="Chromosome"/>
</dbReference>
<protein>
    <submittedName>
        <fullName evidence="5">Iron ABC transporter ATP-binding protein</fullName>
    </submittedName>
</protein>
<evidence type="ECO:0000313" key="5">
    <source>
        <dbReference type="EMBL" id="ATA80927.1"/>
    </source>
</evidence>
<dbReference type="InterPro" id="IPR003593">
    <property type="entry name" value="AAA+_ATPase"/>
</dbReference>
<gene>
    <name evidence="5" type="ORF">CGC53_00440</name>
</gene>
<evidence type="ECO:0000313" key="6">
    <source>
        <dbReference type="Proteomes" id="UP000217276"/>
    </source>
</evidence>
<evidence type="ECO:0000259" key="4">
    <source>
        <dbReference type="PROSITE" id="PS50893"/>
    </source>
</evidence>
<dbReference type="InterPro" id="IPR050153">
    <property type="entry name" value="Metal_Ion_Import_ABC"/>
</dbReference>
<dbReference type="FunFam" id="3.40.50.300:FF:000134">
    <property type="entry name" value="Iron-enterobactin ABC transporter ATP-binding protein"/>
    <property type="match status" value="1"/>
</dbReference>
<dbReference type="AlphaFoldDB" id="A0A250FA70"/>